<organism evidence="2 3">
    <name type="scientific">Monilinia laxa</name>
    <name type="common">Brown rot fungus</name>
    <name type="synonym">Sclerotinia laxa</name>
    <dbReference type="NCBI Taxonomy" id="61186"/>
    <lineage>
        <taxon>Eukaryota</taxon>
        <taxon>Fungi</taxon>
        <taxon>Dikarya</taxon>
        <taxon>Ascomycota</taxon>
        <taxon>Pezizomycotina</taxon>
        <taxon>Leotiomycetes</taxon>
        <taxon>Helotiales</taxon>
        <taxon>Sclerotiniaceae</taxon>
        <taxon>Monilinia</taxon>
    </lineage>
</organism>
<feature type="region of interest" description="Disordered" evidence="1">
    <location>
        <begin position="435"/>
        <end position="519"/>
    </location>
</feature>
<feature type="compositionally biased region" description="Polar residues" evidence="1">
    <location>
        <begin position="931"/>
        <end position="972"/>
    </location>
</feature>
<feature type="compositionally biased region" description="Basic residues" evidence="1">
    <location>
        <begin position="451"/>
        <end position="460"/>
    </location>
</feature>
<feature type="compositionally biased region" description="Basic and acidic residues" evidence="1">
    <location>
        <begin position="461"/>
        <end position="508"/>
    </location>
</feature>
<feature type="compositionally biased region" description="Basic and acidic residues" evidence="1">
    <location>
        <begin position="660"/>
        <end position="670"/>
    </location>
</feature>
<feature type="compositionally biased region" description="Polar residues" evidence="1">
    <location>
        <begin position="731"/>
        <end position="754"/>
    </location>
</feature>
<feature type="region of interest" description="Disordered" evidence="1">
    <location>
        <begin position="623"/>
        <end position="840"/>
    </location>
</feature>
<evidence type="ECO:0000313" key="2">
    <source>
        <dbReference type="EMBL" id="KAB8303839.1"/>
    </source>
</evidence>
<comment type="caution">
    <text evidence="2">The sequence shown here is derived from an EMBL/GenBank/DDBJ whole genome shotgun (WGS) entry which is preliminary data.</text>
</comment>
<feature type="compositionally biased region" description="Basic residues" evidence="1">
    <location>
        <begin position="628"/>
        <end position="637"/>
    </location>
</feature>
<sequence length="1051" mass="118450">MLTMLRVPSRREGGSETTEEIVRDGYPYYFKKNNGRMVMARRISGRRESKKFSLLEQAFGIHEPKKASPVDALKEKKKKKLLPSISQLQPPLSAPLSQQNLPNYPNPLFAPIIPQQPFADPNVFFASNPGYPPFYSMPGFHPPSVPVPAPAQPVRWAFQEKAQVPSAEELLKVESDFLKRARYKLRRRDGDHNDHTEIKTTTTTTITKHICVRCRRDRSAKYHLEHPLSAGEAPSPGFCRRCRRKATSTSGSSSNDSDEGDSRIDRDGARGRRREGGSKNNDRRHPKSRLRSVEVLSREERRDTGRFNNYRDEIIVEEEVVHKREARHRDQSRRSYNRTREGDLAEEARRSARTRKENIPYYGSSPRKSKVKADITNRSLSATPPSLTYEDQEKFVHFNQPARRSNYSQNASARDCRDGYNYIEPLRSVTSLASLPRSTRVSRESVPSLRTRNHAQRRRSERAYPEQAYDRDVHEQGYEPLPRRRSDEDVIVVETEHEHPRSRPEPRNQRRSRPRLSDEDFIFIETDHEDPRMWAESRGETRKFQERRRSPMRAPVETRETYITSQMDQHGNKTQYKWTESSSNSSPPPGFIPSVHRSSANIRQCSDSSEDYHRALAMAYGNLPGLGPHRRSHRRPRNSFGSSGGGFDGADTLPEVPDPPTDKRFWEPRNARLSTRGTKSRGGGRPAPQSHVPRVPQHQSTSQGFDQPWLNASSIDQRNQCQEQHNKPRQSRFSDPQTSSGSMVTHDQSDSLRTISPPDSPEADTNSTARSMVPRPVSVRETTDSGNEVESTTDTPSPKAILTKKPSDTPRRQNDHSEARASNAKGKNHDADLASQKGEDNLGSLASCVEYVHPNERICSTNKAVTNDEDDVTIFDDATDLTLRTARSMAEVNARINARRVSFAESDQFEPTPEQSRKKPWGANNNTNNNDDQSWNAQANDDQSWGENTNTNGDDSWGNTTSNDFWSPNDATESVFPDVGSYSGPPAANASKLDPGATTSGFDYTKGFGSTPKTKSGKVTGGDGNDDNGEGGSPDAEDEWGPITTFSSLNI</sequence>
<feature type="region of interest" description="Disordered" evidence="1">
    <location>
        <begin position="904"/>
        <end position="1051"/>
    </location>
</feature>
<feature type="compositionally biased region" description="Polar residues" evidence="1">
    <location>
        <begin position="564"/>
        <end position="585"/>
    </location>
</feature>
<feature type="compositionally biased region" description="Basic and acidic residues" evidence="1">
    <location>
        <begin position="805"/>
        <end position="819"/>
    </location>
</feature>
<feature type="compositionally biased region" description="Polar residues" evidence="1">
    <location>
        <begin position="784"/>
        <end position="796"/>
    </location>
</feature>
<protein>
    <submittedName>
        <fullName evidence="2">Uncharacterized protein</fullName>
    </submittedName>
</protein>
<dbReference type="OrthoDB" id="5415512at2759"/>
<feature type="compositionally biased region" description="Acidic residues" evidence="1">
    <location>
        <begin position="1024"/>
        <end position="1040"/>
    </location>
</feature>
<feature type="region of interest" description="Disordered" evidence="1">
    <location>
        <begin position="324"/>
        <end position="376"/>
    </location>
</feature>
<feature type="region of interest" description="Disordered" evidence="1">
    <location>
        <begin position="225"/>
        <end position="299"/>
    </location>
</feature>
<evidence type="ECO:0000256" key="1">
    <source>
        <dbReference type="SAM" id="MobiDB-lite"/>
    </source>
</evidence>
<evidence type="ECO:0000313" key="3">
    <source>
        <dbReference type="Proteomes" id="UP000326757"/>
    </source>
</evidence>
<dbReference type="Proteomes" id="UP000326757">
    <property type="component" value="Unassembled WGS sequence"/>
</dbReference>
<proteinExistence type="predicted"/>
<feature type="compositionally biased region" description="Basic and acidic residues" evidence="1">
    <location>
        <begin position="827"/>
        <end position="840"/>
    </location>
</feature>
<name>A0A5N6KKW3_MONLA</name>
<keyword evidence="3" id="KW-1185">Reference proteome</keyword>
<gene>
    <name evidence="2" type="ORF">EYC80_005210</name>
</gene>
<reference evidence="2 3" key="1">
    <citation type="submission" date="2019-06" db="EMBL/GenBank/DDBJ databases">
        <title>Genome Sequence of the Brown Rot Fungal Pathogen Monilinia laxa.</title>
        <authorList>
            <person name="De Miccolis Angelini R.M."/>
            <person name="Landi L."/>
            <person name="Abate D."/>
            <person name="Pollastro S."/>
            <person name="Romanazzi G."/>
            <person name="Faretra F."/>
        </authorList>
    </citation>
    <scope>NUCLEOTIDE SEQUENCE [LARGE SCALE GENOMIC DNA]</scope>
    <source>
        <strain evidence="2 3">Mlax316</strain>
    </source>
</reference>
<dbReference type="EMBL" id="VIGI01000002">
    <property type="protein sequence ID" value="KAB8303839.1"/>
    <property type="molecule type" value="Genomic_DNA"/>
</dbReference>
<feature type="compositionally biased region" description="Basic and acidic residues" evidence="1">
    <location>
        <begin position="324"/>
        <end position="358"/>
    </location>
</feature>
<accession>A0A5N6KKW3</accession>
<feature type="compositionally biased region" description="Basic and acidic residues" evidence="1">
    <location>
        <begin position="260"/>
        <end position="283"/>
    </location>
</feature>
<dbReference type="AlphaFoldDB" id="A0A5N6KKW3"/>
<feature type="region of interest" description="Disordered" evidence="1">
    <location>
        <begin position="564"/>
        <end position="596"/>
    </location>
</feature>
<feature type="compositionally biased region" description="Polar residues" evidence="1">
    <location>
        <begin position="697"/>
        <end position="723"/>
    </location>
</feature>